<gene>
    <name evidence="6" type="primary">AVEN_143912_1</name>
    <name evidence="6" type="ORF">CEXT_750861</name>
</gene>
<dbReference type="InterPro" id="IPR001007">
    <property type="entry name" value="VWF_dom"/>
</dbReference>
<dbReference type="PANTHER" id="PTHR46698:SF3">
    <property type="entry name" value="TENECTIN ISOFORM 1-RELATED"/>
    <property type="match status" value="1"/>
</dbReference>
<keyword evidence="7" id="KW-1185">Reference proteome</keyword>
<feature type="region of interest" description="Disordered" evidence="4">
    <location>
        <begin position="106"/>
        <end position="139"/>
    </location>
</feature>
<organism evidence="6 7">
    <name type="scientific">Caerostris extrusa</name>
    <name type="common">Bark spider</name>
    <name type="synonym">Caerostris bankana</name>
    <dbReference type="NCBI Taxonomy" id="172846"/>
    <lineage>
        <taxon>Eukaryota</taxon>
        <taxon>Metazoa</taxon>
        <taxon>Ecdysozoa</taxon>
        <taxon>Arthropoda</taxon>
        <taxon>Chelicerata</taxon>
        <taxon>Arachnida</taxon>
        <taxon>Araneae</taxon>
        <taxon>Araneomorphae</taxon>
        <taxon>Entelegynae</taxon>
        <taxon>Araneoidea</taxon>
        <taxon>Araneidae</taxon>
        <taxon>Caerostris</taxon>
    </lineage>
</organism>
<comment type="subcellular location">
    <subcellularLocation>
        <location evidence="1">Secreted</location>
    </subcellularLocation>
</comment>
<proteinExistence type="predicted"/>
<keyword evidence="3" id="KW-0732">Signal</keyword>
<evidence type="ECO:0000256" key="3">
    <source>
        <dbReference type="ARBA" id="ARBA00022729"/>
    </source>
</evidence>
<accession>A0AAV4PQ56</accession>
<evidence type="ECO:0000256" key="1">
    <source>
        <dbReference type="ARBA" id="ARBA00004613"/>
    </source>
</evidence>
<dbReference type="EMBL" id="BPLR01004842">
    <property type="protein sequence ID" value="GIX97964.1"/>
    <property type="molecule type" value="Genomic_DNA"/>
</dbReference>
<dbReference type="PROSITE" id="PS50184">
    <property type="entry name" value="VWFC_2"/>
    <property type="match status" value="1"/>
</dbReference>
<evidence type="ECO:0000256" key="4">
    <source>
        <dbReference type="SAM" id="MobiDB-lite"/>
    </source>
</evidence>
<protein>
    <recommendedName>
        <fullName evidence="5">VWFC domain-containing protein</fullName>
    </recommendedName>
</protein>
<dbReference type="SUPFAM" id="SSF57603">
    <property type="entry name" value="FnI-like domain"/>
    <property type="match status" value="2"/>
</dbReference>
<keyword evidence="2" id="KW-0964">Secreted</keyword>
<dbReference type="InterPro" id="IPR052424">
    <property type="entry name" value="Kielin_Chordin-BMP_Reg"/>
</dbReference>
<comment type="caution">
    <text evidence="6">The sequence shown here is derived from an EMBL/GenBank/DDBJ whole genome shotgun (WGS) entry which is preliminary data.</text>
</comment>
<evidence type="ECO:0000313" key="6">
    <source>
        <dbReference type="EMBL" id="GIX97964.1"/>
    </source>
</evidence>
<dbReference type="GO" id="GO:0005576">
    <property type="term" value="C:extracellular region"/>
    <property type="evidence" value="ECO:0007669"/>
    <property type="project" value="UniProtKB-SubCell"/>
</dbReference>
<evidence type="ECO:0000259" key="5">
    <source>
        <dbReference type="PROSITE" id="PS50184"/>
    </source>
</evidence>
<feature type="domain" description="VWFC" evidence="5">
    <location>
        <begin position="262"/>
        <end position="324"/>
    </location>
</feature>
<evidence type="ECO:0000313" key="7">
    <source>
        <dbReference type="Proteomes" id="UP001054945"/>
    </source>
</evidence>
<name>A0AAV4PQ56_CAEEX</name>
<dbReference type="AlphaFoldDB" id="A0AAV4PQ56"/>
<dbReference type="Proteomes" id="UP001054945">
    <property type="component" value="Unassembled WGS sequence"/>
</dbReference>
<dbReference type="Gene3D" id="6.20.200.20">
    <property type="match status" value="1"/>
</dbReference>
<feature type="region of interest" description="Disordered" evidence="4">
    <location>
        <begin position="340"/>
        <end position="361"/>
    </location>
</feature>
<reference evidence="6 7" key="1">
    <citation type="submission" date="2021-06" db="EMBL/GenBank/DDBJ databases">
        <title>Caerostris extrusa draft genome.</title>
        <authorList>
            <person name="Kono N."/>
            <person name="Arakawa K."/>
        </authorList>
    </citation>
    <scope>NUCLEOTIDE SEQUENCE [LARGE SCALE GENOMIC DNA]</scope>
</reference>
<evidence type="ECO:0000256" key="2">
    <source>
        <dbReference type="ARBA" id="ARBA00022525"/>
    </source>
</evidence>
<dbReference type="PANTHER" id="PTHR46698">
    <property type="entry name" value="CROSSVEINLESS 2"/>
    <property type="match status" value="1"/>
</dbReference>
<sequence>MACKISSVDDFDLDYHSFRHAAFEFPDLTRRLPERTSTPGCAYKGQRYVCSWRSGGNARTMPKLYLHPCCSCVLLKSMPFGFSPTPWVLFGQRGWSCCPSLVCSADKKPKPNETSAESDLRPTFQPETSKKEEETTTTITTTTTNNIEENSLMFVTSTQPNDDIPLLNDIPGGCLVNGTLYGDGSAMLSSSFCEYCFCIRGKTTCLKPKCDLVIEGCTPHFDSHFPVALPDTTATTILDSDETTVTVSTTTVGVTQYSDNQSTCFLAGVEYHQGQVIPDYRSCHNCYCSSGSIICDKIKCSPALAGCQPIIPEGHCCPVSYKCGERLDEDVEEPYNSPVENFNSSGNSSENSTTPEITTDQITTHLRENDKTIDLEIAKSGAETTPIYPQTGDHLNNGTSFVTKSMFLMNQKRNNSKQPSSIIDLEHHITTHSHSYNSNETKSTVNTYAPSTTTENLYKSTTETPEEKITFQETTGSAIPVTTVTNKNLDSTLVHTTLYFAEDEDILHKTGLTPLIVTGRKENRIYTKPKVTNTPAWFVTDSATTKINDNIPPEEITLVTNTKQITKLPNRINGKLSSSYSNNETNAFSLNSSDPLIEDSLVNTFLPPEGRDIDSSDFY</sequence>